<protein>
    <recommendedName>
        <fullName evidence="3">Reverse transcriptase</fullName>
    </recommendedName>
</protein>
<proteinExistence type="predicted"/>
<dbReference type="Proteomes" id="UP001459277">
    <property type="component" value="Unassembled WGS sequence"/>
</dbReference>
<organism evidence="1 2">
    <name type="scientific">Lithocarpus litseifolius</name>
    <dbReference type="NCBI Taxonomy" id="425828"/>
    <lineage>
        <taxon>Eukaryota</taxon>
        <taxon>Viridiplantae</taxon>
        <taxon>Streptophyta</taxon>
        <taxon>Embryophyta</taxon>
        <taxon>Tracheophyta</taxon>
        <taxon>Spermatophyta</taxon>
        <taxon>Magnoliopsida</taxon>
        <taxon>eudicotyledons</taxon>
        <taxon>Gunneridae</taxon>
        <taxon>Pentapetalae</taxon>
        <taxon>rosids</taxon>
        <taxon>fabids</taxon>
        <taxon>Fagales</taxon>
        <taxon>Fagaceae</taxon>
        <taxon>Lithocarpus</taxon>
    </lineage>
</organism>
<dbReference type="PANTHER" id="PTHR33116">
    <property type="entry name" value="REVERSE TRANSCRIPTASE ZINC-BINDING DOMAIN-CONTAINING PROTEIN-RELATED-RELATED"/>
    <property type="match status" value="1"/>
</dbReference>
<gene>
    <name evidence="1" type="ORF">SO802_028499</name>
</gene>
<dbReference type="PANTHER" id="PTHR33116:SF86">
    <property type="entry name" value="REVERSE TRANSCRIPTASE DOMAIN-CONTAINING PROTEIN"/>
    <property type="match status" value="1"/>
</dbReference>
<dbReference type="EMBL" id="JAZDWU010000010">
    <property type="protein sequence ID" value="KAK9988260.1"/>
    <property type="molecule type" value="Genomic_DNA"/>
</dbReference>
<evidence type="ECO:0008006" key="3">
    <source>
        <dbReference type="Google" id="ProtNLM"/>
    </source>
</evidence>
<name>A0AAW2BVW9_9ROSI</name>
<dbReference type="SUPFAM" id="SSF56219">
    <property type="entry name" value="DNase I-like"/>
    <property type="match status" value="1"/>
</dbReference>
<keyword evidence="2" id="KW-1185">Reference proteome</keyword>
<dbReference type="AlphaFoldDB" id="A0AAW2BVW9"/>
<evidence type="ECO:0000313" key="1">
    <source>
        <dbReference type="EMBL" id="KAK9988260.1"/>
    </source>
</evidence>
<comment type="caution">
    <text evidence="1">The sequence shown here is derived from an EMBL/GenBank/DDBJ whole genome shotgun (WGS) entry which is preliminary data.</text>
</comment>
<sequence length="380" mass="43907">MSWLCVGDYNEILSSKEKQGCLPRPPRPMEDFRQALLHCGLGNLGFIGNIFTWRNGRQGRTFVQERLDWACANTEWMEIYPFARVHHLHAAYSDHEPILITTHEVTQVTSRRQKPKSFIFCQATMEEEQHLLNILGRYEAASGQAINRHKTSIFFSRNTRDSVKAEFQALLGGRIMEDCEPYLGLPMTGGRSKVNTFKGLQEKITKKVKEKFISKAGREILIKIVAQSVPTYTIGIFKIPNALCDTLNSTLAKYWWGQTKDEKKIHWINWEKLCSPKARGRMGFRDIQAFNLTLLAKQAWRLIHNTHSLFYRVYKSRYFPNCSFMDAELGNNLSYVWRSLFAARNIIRGGSKWKVGDGRTIGVNTHNWLTHEPVFLGEQQ</sequence>
<evidence type="ECO:0000313" key="2">
    <source>
        <dbReference type="Proteomes" id="UP001459277"/>
    </source>
</evidence>
<dbReference type="InterPro" id="IPR036691">
    <property type="entry name" value="Endo/exonu/phosph_ase_sf"/>
</dbReference>
<reference evidence="1 2" key="1">
    <citation type="submission" date="2024-01" db="EMBL/GenBank/DDBJ databases">
        <title>A telomere-to-telomere, gap-free genome of sweet tea (Lithocarpus litseifolius).</title>
        <authorList>
            <person name="Zhou J."/>
        </authorList>
    </citation>
    <scope>NUCLEOTIDE SEQUENCE [LARGE SCALE GENOMIC DNA]</scope>
    <source>
        <strain evidence="1">Zhou-2022a</strain>
        <tissue evidence="1">Leaf</tissue>
    </source>
</reference>
<accession>A0AAW2BVW9</accession>
<dbReference type="Gene3D" id="3.60.10.10">
    <property type="entry name" value="Endonuclease/exonuclease/phosphatase"/>
    <property type="match status" value="1"/>
</dbReference>